<feature type="transmembrane region" description="Helical" evidence="6">
    <location>
        <begin position="21"/>
        <end position="41"/>
    </location>
</feature>
<feature type="transmembrane region" description="Helical" evidence="6">
    <location>
        <begin position="61"/>
        <end position="81"/>
    </location>
</feature>
<sequence>MTENVAKRRVWGWMMFDWASQPYATLLLTFIFGPYFAEVVTQSLVNEGMERPAAAAQAQAYWGYGLTATGLAIAFLAPVLGALADGAGRRMPWIRVFSLFYIVGAAGLWFTAPDQFSVPLALMFFGIGLFGAEFATIFTNALLPTLGPRDQIGRISGSGWALGYAGGVLALALMLLFLAENANGVTLLGNPPALGLDPEAREGTRSVGPLTAVWYAVFMIPFFLWVKEPPVPRGAGVRLGDALRDLWNTLSSLPSNPSFLAYLTSSMFYRDALNGLYTFGGIYALGVLGWSVVEIGVFGIMAAITGAIFAWVGGRADQRFGPRPVIVTSIIAHLIVCALIVSISRDSVMGVPLPEGSKLPDILFFVSGGVIGAAGGALQSASRTMLVLQANPARMTEGFGLYALAGKATSFLAPAAIAVASDVSGSQRVGILPLIALFLIGLVLLRWVKTPSD</sequence>
<dbReference type="EMBL" id="FWFQ01000007">
    <property type="protein sequence ID" value="SLN28989.1"/>
    <property type="molecule type" value="Genomic_DNA"/>
</dbReference>
<dbReference type="SUPFAM" id="SSF103473">
    <property type="entry name" value="MFS general substrate transporter"/>
    <property type="match status" value="1"/>
</dbReference>
<dbReference type="PANTHER" id="PTHR23519">
    <property type="entry name" value="AUTOPHAGY-RELATED PROTEIN 22"/>
    <property type="match status" value="1"/>
</dbReference>
<dbReference type="Pfam" id="PF11700">
    <property type="entry name" value="ATG22"/>
    <property type="match status" value="1"/>
</dbReference>
<dbReference type="GO" id="GO:0012505">
    <property type="term" value="C:endomembrane system"/>
    <property type="evidence" value="ECO:0007669"/>
    <property type="project" value="UniProtKB-SubCell"/>
</dbReference>
<keyword evidence="2" id="KW-0813">Transport</keyword>
<dbReference type="PANTHER" id="PTHR23519:SF1">
    <property type="entry name" value="AUTOPHAGY-RELATED PROTEIN 22"/>
    <property type="match status" value="1"/>
</dbReference>
<feature type="transmembrane region" description="Helical" evidence="6">
    <location>
        <begin position="155"/>
        <end position="179"/>
    </location>
</feature>
<evidence type="ECO:0000313" key="7">
    <source>
        <dbReference type="EMBL" id="SLN28989.1"/>
    </source>
</evidence>
<protein>
    <submittedName>
        <fullName evidence="7">Vacuole effluxer Atg22 like protein</fullName>
    </submittedName>
</protein>
<evidence type="ECO:0000256" key="4">
    <source>
        <dbReference type="ARBA" id="ARBA00022989"/>
    </source>
</evidence>
<evidence type="ECO:0000256" key="5">
    <source>
        <dbReference type="ARBA" id="ARBA00023136"/>
    </source>
</evidence>
<evidence type="ECO:0000256" key="2">
    <source>
        <dbReference type="ARBA" id="ARBA00022448"/>
    </source>
</evidence>
<keyword evidence="8" id="KW-1185">Reference proteome</keyword>
<feature type="transmembrane region" description="Helical" evidence="6">
    <location>
        <begin position="281"/>
        <end position="312"/>
    </location>
</feature>
<proteinExistence type="predicted"/>
<organism evidence="7 8">
    <name type="scientific">Pseudoruegeria aquimaris</name>
    <dbReference type="NCBI Taxonomy" id="393663"/>
    <lineage>
        <taxon>Bacteria</taxon>
        <taxon>Pseudomonadati</taxon>
        <taxon>Pseudomonadota</taxon>
        <taxon>Alphaproteobacteria</taxon>
        <taxon>Rhodobacterales</taxon>
        <taxon>Roseobacteraceae</taxon>
        <taxon>Pseudoruegeria</taxon>
    </lineage>
</organism>
<gene>
    <name evidence="7" type="ORF">PSA7680_01333</name>
</gene>
<comment type="subcellular location">
    <subcellularLocation>
        <location evidence="1">Endomembrane system</location>
        <topology evidence="1">Multi-pass membrane protein</topology>
    </subcellularLocation>
</comment>
<feature type="transmembrane region" description="Helical" evidence="6">
    <location>
        <begin position="399"/>
        <end position="419"/>
    </location>
</feature>
<accession>A0A1Y5S0S6</accession>
<dbReference type="InterPro" id="IPR036259">
    <property type="entry name" value="MFS_trans_sf"/>
</dbReference>
<evidence type="ECO:0000313" key="8">
    <source>
        <dbReference type="Proteomes" id="UP000193409"/>
    </source>
</evidence>
<feature type="transmembrane region" description="Helical" evidence="6">
    <location>
        <begin position="93"/>
        <end position="112"/>
    </location>
</feature>
<feature type="transmembrane region" description="Helical" evidence="6">
    <location>
        <begin position="431"/>
        <end position="448"/>
    </location>
</feature>
<keyword evidence="3 6" id="KW-0812">Transmembrane</keyword>
<keyword evidence="4 6" id="KW-1133">Transmembrane helix</keyword>
<feature type="transmembrane region" description="Helical" evidence="6">
    <location>
        <begin position="118"/>
        <end position="143"/>
    </location>
</feature>
<feature type="transmembrane region" description="Helical" evidence="6">
    <location>
        <begin position="324"/>
        <end position="342"/>
    </location>
</feature>
<evidence type="ECO:0000256" key="1">
    <source>
        <dbReference type="ARBA" id="ARBA00004127"/>
    </source>
</evidence>
<evidence type="ECO:0000256" key="3">
    <source>
        <dbReference type="ARBA" id="ARBA00022692"/>
    </source>
</evidence>
<dbReference type="Gene3D" id="1.20.1250.20">
    <property type="entry name" value="MFS general substrate transporter like domains"/>
    <property type="match status" value="1"/>
</dbReference>
<keyword evidence="5 6" id="KW-0472">Membrane</keyword>
<feature type="transmembrane region" description="Helical" evidence="6">
    <location>
        <begin position="362"/>
        <end position="378"/>
    </location>
</feature>
<dbReference type="RefSeq" id="WP_085867886.1">
    <property type="nucleotide sequence ID" value="NZ_FWFQ01000007.1"/>
</dbReference>
<name>A0A1Y5S0S6_9RHOB</name>
<feature type="transmembrane region" description="Helical" evidence="6">
    <location>
        <begin position="207"/>
        <end position="226"/>
    </location>
</feature>
<dbReference type="Proteomes" id="UP000193409">
    <property type="component" value="Unassembled WGS sequence"/>
</dbReference>
<dbReference type="OrthoDB" id="9768783at2"/>
<evidence type="ECO:0000256" key="6">
    <source>
        <dbReference type="SAM" id="Phobius"/>
    </source>
</evidence>
<dbReference type="InterPro" id="IPR024671">
    <property type="entry name" value="Atg22-like"/>
</dbReference>
<dbReference type="AlphaFoldDB" id="A0A1Y5S0S6"/>
<dbReference type="InterPro" id="IPR050495">
    <property type="entry name" value="ATG22/LtaA_families"/>
</dbReference>
<reference evidence="7 8" key="1">
    <citation type="submission" date="2017-03" db="EMBL/GenBank/DDBJ databases">
        <authorList>
            <person name="Afonso C.L."/>
            <person name="Miller P.J."/>
            <person name="Scott M.A."/>
            <person name="Spackman E."/>
            <person name="Goraichik I."/>
            <person name="Dimitrov K.M."/>
            <person name="Suarez D.L."/>
            <person name="Swayne D.E."/>
        </authorList>
    </citation>
    <scope>NUCLEOTIDE SEQUENCE [LARGE SCALE GENOMIC DNA]</scope>
    <source>
        <strain evidence="7 8">CECT 7680</strain>
    </source>
</reference>